<comment type="caution">
    <text evidence="2">The sequence shown here is derived from an EMBL/GenBank/DDBJ whole genome shotgun (WGS) entry which is preliminary data.</text>
</comment>
<accession>A0ABT5FKG8</accession>
<feature type="region of interest" description="Disordered" evidence="1">
    <location>
        <begin position="339"/>
        <end position="367"/>
    </location>
</feature>
<keyword evidence="3" id="KW-1185">Reference proteome</keyword>
<gene>
    <name evidence="2" type="ORF">PO587_00895</name>
</gene>
<organism evidence="2 3">
    <name type="scientific">Streptomyces gilvifuscus</name>
    <dbReference type="NCBI Taxonomy" id="1550617"/>
    <lineage>
        <taxon>Bacteria</taxon>
        <taxon>Bacillati</taxon>
        <taxon>Actinomycetota</taxon>
        <taxon>Actinomycetes</taxon>
        <taxon>Kitasatosporales</taxon>
        <taxon>Streptomycetaceae</taxon>
        <taxon>Streptomyces</taxon>
    </lineage>
</organism>
<proteinExistence type="predicted"/>
<name>A0ABT5FKG8_9ACTN</name>
<dbReference type="RefSeq" id="WP_272173714.1">
    <property type="nucleotide sequence ID" value="NZ_JAQOSK010000001.1"/>
</dbReference>
<sequence length="784" mass="85384">MVSPTSEEDTRKVQTAVIGQAESDWPVFLPYDHDDFDRFMRGRTRDDFYCGVLLGGCGKKLTPKRYTEKKCHFAHRPPVHCRRTETGEASADHLYIGQALRRWLLRQGYEDPEVTYLDPGSVHGGAVEVRFGQGGSRLIRVQLARLSLREWRETRERLADRHTHVHWAYGPYCGLSHSEVDAAGHAIRISCRTEGETREVYVGTQYSDNSLAWSALTECRLSNEGIITPRLDAEPPASSTPPPAPTPVVFPLAPGTIAFTAATELPAPRPDPDGTAVRLYEADLQPLGSAVVRARITLPHDHPTPPPHQLHVIYSSAHLLPLTEAAPSEPAWLIRADGASPLPQQTDSRWPDLRPTSPSPESPAPALTTAEPALTTAEPAASTPHPLPLGEAETIRVFRSRLDLVARARGLINWETLVGHAGAAPGDITPEERVRLLIAVDHPRADGKPVLSALVKPALAPDAPAPYFAEVLAGLGWKADLTEAKVAEIWERERRTAYAFAESASTRQQPSARVSEANGGTAHVLSEARLVARFREHLELVAKGHGIIKWSTLLKKQHISPSTLSDKDRVRLLAAVDRSYVPGRRMLSALVKADGQTPGPAPFFSDVLTELGWKPDAATPTVEAAWRAAVDRAYARGTQAAPVARTAHAEEDRVRWGKLGTTKAAVVVAVRRALIDAARRQVCVGWHTLAAAAGLKPTDLTDRAREAILVSVDSPPTYGVLLSSLVVASEHTPVPYFDAILKRLGRPHGLRPIELGQVRKTEQARAFAAYSAAADTPDGPKERT</sequence>
<protein>
    <submittedName>
        <fullName evidence="2">Competence protein CoiA family protein</fullName>
    </submittedName>
</protein>
<reference evidence="2 3" key="1">
    <citation type="journal article" date="2015" name="Int. J. Syst. Evol. Microbiol.">
        <title>Streptomyces gilvifuscus sp. nov., an actinomycete that produces antibacterial compounds isolated from soil.</title>
        <authorList>
            <person name="Nguyen T.M."/>
            <person name="Kim J."/>
        </authorList>
    </citation>
    <scope>NUCLEOTIDE SEQUENCE [LARGE SCALE GENOMIC DNA]</scope>
    <source>
        <strain evidence="2 3">T113</strain>
    </source>
</reference>
<dbReference type="Proteomes" id="UP001221328">
    <property type="component" value="Unassembled WGS sequence"/>
</dbReference>
<evidence type="ECO:0000313" key="3">
    <source>
        <dbReference type="Proteomes" id="UP001221328"/>
    </source>
</evidence>
<evidence type="ECO:0000256" key="1">
    <source>
        <dbReference type="SAM" id="MobiDB-lite"/>
    </source>
</evidence>
<dbReference type="EMBL" id="JAQOSK010000001">
    <property type="protein sequence ID" value="MDC2953008.1"/>
    <property type="molecule type" value="Genomic_DNA"/>
</dbReference>
<evidence type="ECO:0000313" key="2">
    <source>
        <dbReference type="EMBL" id="MDC2953008.1"/>
    </source>
</evidence>